<reference evidence="1" key="1">
    <citation type="submission" date="2020-03" db="EMBL/GenBank/DDBJ databases">
        <title>The deep terrestrial virosphere.</title>
        <authorList>
            <person name="Holmfeldt K."/>
            <person name="Nilsson E."/>
            <person name="Simone D."/>
            <person name="Lopez-Fernandez M."/>
            <person name="Wu X."/>
            <person name="de Brujin I."/>
            <person name="Lundin D."/>
            <person name="Andersson A."/>
            <person name="Bertilsson S."/>
            <person name="Dopson M."/>
        </authorList>
    </citation>
    <scope>NUCLEOTIDE SEQUENCE</scope>
    <source>
        <strain evidence="1">TM448A00260</strain>
    </source>
</reference>
<name>A0A6H1ZDP8_9ZZZZ</name>
<dbReference type="EMBL" id="MT143993">
    <property type="protein sequence ID" value="QJA45582.1"/>
    <property type="molecule type" value="Genomic_DNA"/>
</dbReference>
<evidence type="ECO:0008006" key="2">
    <source>
        <dbReference type="Google" id="ProtNLM"/>
    </source>
</evidence>
<proteinExistence type="predicted"/>
<sequence>MYNKEEKVNLLRQAFAMDATIDEAVFFAGISKQTLYDWYKEELGLKEKLDELRHSPVLKARQTVIEAIEKDKETAKWYLEKKKKDEFGKESNKLFDKDDIRELTEFFRAAAKPDPSDEIDK</sequence>
<organism evidence="1">
    <name type="scientific">viral metagenome</name>
    <dbReference type="NCBI Taxonomy" id="1070528"/>
    <lineage>
        <taxon>unclassified sequences</taxon>
        <taxon>metagenomes</taxon>
        <taxon>organismal metagenomes</taxon>
    </lineage>
</organism>
<gene>
    <name evidence="1" type="ORF">TM448A00260_0011</name>
</gene>
<accession>A0A6H1ZDP8</accession>
<dbReference type="AlphaFoldDB" id="A0A6H1ZDP8"/>
<protein>
    <recommendedName>
        <fullName evidence="2">Homeodomain phBC6A51-type domain-containing protein</fullName>
    </recommendedName>
</protein>
<evidence type="ECO:0000313" key="1">
    <source>
        <dbReference type="EMBL" id="QJA45582.1"/>
    </source>
</evidence>